<dbReference type="AlphaFoldDB" id="A0A1B7ZDN8"/>
<reference evidence="2" key="1">
    <citation type="submission" date="2016-06" db="EMBL/GenBank/DDBJ databases">
        <authorList>
            <person name="Zhan P."/>
        </authorList>
    </citation>
    <scope>NUCLEOTIDE SEQUENCE [LARGE SCALE GENOMIC DNA]</scope>
    <source>
        <strain evidence="2">T28</strain>
    </source>
</reference>
<dbReference type="PROSITE" id="PS51257">
    <property type="entry name" value="PROKAR_LIPOPROTEIN"/>
    <property type="match status" value="1"/>
</dbReference>
<name>A0A1B7ZDN8_9FLAO</name>
<organism evidence="1 2">
    <name type="scientific">Maribacter hydrothermalis</name>
    <dbReference type="NCBI Taxonomy" id="1836467"/>
    <lineage>
        <taxon>Bacteria</taxon>
        <taxon>Pseudomonadati</taxon>
        <taxon>Bacteroidota</taxon>
        <taxon>Flavobacteriia</taxon>
        <taxon>Flavobacteriales</taxon>
        <taxon>Flavobacteriaceae</taxon>
        <taxon>Maribacter</taxon>
    </lineage>
</organism>
<dbReference type="KEGG" id="mart:BTR34_04470"/>
<evidence type="ECO:0000313" key="2">
    <source>
        <dbReference type="Proteomes" id="UP000092164"/>
    </source>
</evidence>
<dbReference type="Proteomes" id="UP000092164">
    <property type="component" value="Unassembled WGS sequence"/>
</dbReference>
<accession>A0A1B7ZDN8</accession>
<keyword evidence="2" id="KW-1185">Reference proteome</keyword>
<comment type="caution">
    <text evidence="1">The sequence shown here is derived from an EMBL/GenBank/DDBJ whole genome shotgun (WGS) entry which is preliminary data.</text>
</comment>
<sequence length="68" mass="7750">MLKFSRFLSTILLGILLQSCAKDTDLISEFVVLDAAKSQYRSVEMNPEFKMKKSEENFESVALIPFSN</sequence>
<evidence type="ECO:0000313" key="1">
    <source>
        <dbReference type="EMBL" id="OBR41462.1"/>
    </source>
</evidence>
<dbReference type="RefSeq" id="WP_068482035.1">
    <property type="nucleotide sequence ID" value="NZ_CP018760.1"/>
</dbReference>
<dbReference type="EMBL" id="LZFP01000002">
    <property type="protein sequence ID" value="OBR41462.1"/>
    <property type="molecule type" value="Genomic_DNA"/>
</dbReference>
<gene>
    <name evidence="1" type="ORF">A9200_12565</name>
</gene>
<protein>
    <submittedName>
        <fullName evidence="1">Uncharacterized protein</fullName>
    </submittedName>
</protein>
<dbReference type="OrthoDB" id="1179579at2"/>
<proteinExistence type="predicted"/>